<name>A0A5Q0QFW5_9SPHI</name>
<dbReference type="InterPro" id="IPR036291">
    <property type="entry name" value="NAD(P)-bd_dom_sf"/>
</dbReference>
<accession>A0A5Q0QFW5</accession>
<dbReference type="Pfam" id="PF13460">
    <property type="entry name" value="NAD_binding_10"/>
    <property type="match status" value="1"/>
</dbReference>
<sequence>MKAIVIGGSGATGKELVKQLIARSDVKKVRVLLRRPYFEPQEKLEEIIVDFNRLADFSEHIEGDIAFSTLGTTIKDAGSQSAQWKIDHDYPLSFAALAKAKGVHTFVLLSSMQADPQAKFYYPRMKGALEEAIRSLEFPSLTILRPGIIDRPNTDRLGEKVAVRAIKFFNQVGLFHKYRAIQTADLAKALIVAGIDFPKDGIKLYEGPEILHGIQR</sequence>
<reference evidence="2 3" key="1">
    <citation type="submission" date="2019-10" db="EMBL/GenBank/DDBJ databases">
        <authorList>
            <person name="Dong K."/>
        </authorList>
    </citation>
    <scope>NUCLEOTIDE SEQUENCE [LARGE SCALE GENOMIC DNA]</scope>
    <source>
        <strain evidence="3">dk4302</strain>
    </source>
</reference>
<evidence type="ECO:0000259" key="1">
    <source>
        <dbReference type="Pfam" id="PF13460"/>
    </source>
</evidence>
<keyword evidence="3" id="KW-1185">Reference proteome</keyword>
<dbReference type="EMBL" id="CP045652">
    <property type="protein sequence ID" value="QGA28229.1"/>
    <property type="molecule type" value="Genomic_DNA"/>
</dbReference>
<dbReference type="PANTHER" id="PTHR14097">
    <property type="entry name" value="OXIDOREDUCTASE HTATIP2"/>
    <property type="match status" value="1"/>
</dbReference>
<organism evidence="2 3">
    <name type="scientific">Sphingobacterium zhuxiongii</name>
    <dbReference type="NCBI Taxonomy" id="2662364"/>
    <lineage>
        <taxon>Bacteria</taxon>
        <taxon>Pseudomonadati</taxon>
        <taxon>Bacteroidota</taxon>
        <taxon>Sphingobacteriia</taxon>
        <taxon>Sphingobacteriales</taxon>
        <taxon>Sphingobacteriaceae</taxon>
        <taxon>Sphingobacterium</taxon>
    </lineage>
</organism>
<dbReference type="SUPFAM" id="SSF51735">
    <property type="entry name" value="NAD(P)-binding Rossmann-fold domains"/>
    <property type="match status" value="1"/>
</dbReference>
<dbReference type="InterPro" id="IPR016040">
    <property type="entry name" value="NAD(P)-bd_dom"/>
</dbReference>
<gene>
    <name evidence="2" type="ORF">GFH32_10400</name>
</gene>
<dbReference type="Proteomes" id="UP000326921">
    <property type="component" value="Chromosome"/>
</dbReference>
<dbReference type="AlphaFoldDB" id="A0A5Q0QFW5"/>
<dbReference type="Gene3D" id="3.40.50.720">
    <property type="entry name" value="NAD(P)-binding Rossmann-like Domain"/>
    <property type="match status" value="1"/>
</dbReference>
<evidence type="ECO:0000313" key="2">
    <source>
        <dbReference type="EMBL" id="QGA28229.1"/>
    </source>
</evidence>
<evidence type="ECO:0000313" key="3">
    <source>
        <dbReference type="Proteomes" id="UP000326921"/>
    </source>
</evidence>
<protein>
    <submittedName>
        <fullName evidence="2">NAD(P)H-binding protein</fullName>
    </submittedName>
</protein>
<proteinExistence type="predicted"/>
<dbReference type="KEGG" id="sphe:GFH32_10400"/>
<dbReference type="PANTHER" id="PTHR14097:SF7">
    <property type="entry name" value="OXIDOREDUCTASE HTATIP2"/>
    <property type="match status" value="1"/>
</dbReference>
<feature type="domain" description="NAD(P)-binding" evidence="1">
    <location>
        <begin position="7"/>
        <end position="154"/>
    </location>
</feature>